<dbReference type="NCBIfam" id="TIGR03172">
    <property type="entry name" value="selenium cofactor biosynthesis protein YqeC"/>
    <property type="match status" value="1"/>
</dbReference>
<name>A0A212M0Z1_9FIRM</name>
<sequence>MLWDALGITLPGMIACVGAGGKTSLLQSLARSAGQQGRPALITATTKMFYNQVADFQPVVTDDYEVGQEKVVEALKSGKIIAWLSRQNGGKVLGLPPEWLARLAAEVPAAYILVEADGARCSKIKAPAPHEPVIPAGTAMTVGVLNLSTLGQPLTADNAHRLDLVAAIINKQAGEVVDWQDIARLAVHRQGIFQHARGTKVLLLSGGDIGTLVAAAQIAGYCKLANANIERVVVTAGYGCSMKPLAVYRL</sequence>
<protein>
    <submittedName>
        <fullName evidence="1">Selenium-dependent hydroxylase accessory protein YqeC</fullName>
    </submittedName>
</protein>
<proteinExistence type="predicted"/>
<dbReference type="EMBL" id="FMJE01000007">
    <property type="protein sequence ID" value="SCM83461.1"/>
    <property type="molecule type" value="Genomic_DNA"/>
</dbReference>
<gene>
    <name evidence="1" type="primary">yqeC</name>
    <name evidence="1" type="ORF">KL86SPO_70319</name>
</gene>
<organism evidence="1">
    <name type="scientific">uncultured Sporomusa sp</name>
    <dbReference type="NCBI Taxonomy" id="307249"/>
    <lineage>
        <taxon>Bacteria</taxon>
        <taxon>Bacillati</taxon>
        <taxon>Bacillota</taxon>
        <taxon>Negativicutes</taxon>
        <taxon>Selenomonadales</taxon>
        <taxon>Sporomusaceae</taxon>
        <taxon>Sporomusa</taxon>
        <taxon>environmental samples</taxon>
    </lineage>
</organism>
<dbReference type="AlphaFoldDB" id="A0A212M0Z1"/>
<accession>A0A212M0Z1</accession>
<dbReference type="Pfam" id="PF19842">
    <property type="entry name" value="YqeC"/>
    <property type="match status" value="1"/>
</dbReference>
<dbReference type="InterPro" id="IPR017587">
    <property type="entry name" value="YqeC"/>
</dbReference>
<evidence type="ECO:0000313" key="1">
    <source>
        <dbReference type="EMBL" id="SCM83461.1"/>
    </source>
</evidence>
<reference evidence="1" key="1">
    <citation type="submission" date="2016-08" db="EMBL/GenBank/DDBJ databases">
        <authorList>
            <person name="Seilhamer J.J."/>
        </authorList>
    </citation>
    <scope>NUCLEOTIDE SEQUENCE</scope>
    <source>
        <strain evidence="1">86</strain>
    </source>
</reference>
<dbReference type="RefSeq" id="WP_288185884.1">
    <property type="nucleotide sequence ID" value="NZ_LT608335.1"/>
</dbReference>